<proteinExistence type="predicted"/>
<evidence type="ECO:0000313" key="2">
    <source>
        <dbReference type="EMBL" id="TVY11366.1"/>
    </source>
</evidence>
<dbReference type="EMBL" id="VNJI01000003">
    <property type="protein sequence ID" value="TVY11366.1"/>
    <property type="molecule type" value="Genomic_DNA"/>
</dbReference>
<evidence type="ECO:0000313" key="3">
    <source>
        <dbReference type="Proteomes" id="UP000317036"/>
    </source>
</evidence>
<name>A0A559KGX8_9BACL</name>
<dbReference type="Proteomes" id="UP000317036">
    <property type="component" value="Unassembled WGS sequence"/>
</dbReference>
<gene>
    <name evidence="2" type="ORF">FPZ49_03820</name>
</gene>
<dbReference type="PRINTS" id="PR00069">
    <property type="entry name" value="ALDKETRDTASE"/>
</dbReference>
<dbReference type="InterPro" id="IPR020471">
    <property type="entry name" value="AKR"/>
</dbReference>
<dbReference type="GO" id="GO:0016491">
    <property type="term" value="F:oxidoreductase activity"/>
    <property type="evidence" value="ECO:0007669"/>
    <property type="project" value="InterPro"/>
</dbReference>
<organism evidence="2 3">
    <name type="scientific">Paenibacillus cremeus</name>
    <dbReference type="NCBI Taxonomy" id="2163881"/>
    <lineage>
        <taxon>Bacteria</taxon>
        <taxon>Bacillati</taxon>
        <taxon>Bacillota</taxon>
        <taxon>Bacilli</taxon>
        <taxon>Bacillales</taxon>
        <taxon>Paenibacillaceae</taxon>
        <taxon>Paenibacillus</taxon>
    </lineage>
</organism>
<keyword evidence="3" id="KW-1185">Reference proteome</keyword>
<comment type="caution">
    <text evidence="2">The sequence shown here is derived from an EMBL/GenBank/DDBJ whole genome shotgun (WGS) entry which is preliminary data.</text>
</comment>
<dbReference type="CDD" id="cd19105">
    <property type="entry name" value="AKR_unchar"/>
    <property type="match status" value="1"/>
</dbReference>
<dbReference type="AlphaFoldDB" id="A0A559KGX8"/>
<reference evidence="2 3" key="1">
    <citation type="submission" date="2019-07" db="EMBL/GenBank/DDBJ databases">
        <authorList>
            <person name="Kim J."/>
        </authorList>
    </citation>
    <scope>NUCLEOTIDE SEQUENCE [LARGE SCALE GENOMIC DNA]</scope>
    <source>
        <strain evidence="2 3">JC52</strain>
    </source>
</reference>
<dbReference type="SUPFAM" id="SSF51430">
    <property type="entry name" value="NAD(P)-linked oxidoreductase"/>
    <property type="match status" value="1"/>
</dbReference>
<dbReference type="Gene3D" id="3.20.20.100">
    <property type="entry name" value="NADP-dependent oxidoreductase domain"/>
    <property type="match status" value="1"/>
</dbReference>
<evidence type="ECO:0000259" key="1">
    <source>
        <dbReference type="Pfam" id="PF00248"/>
    </source>
</evidence>
<dbReference type="InterPro" id="IPR036812">
    <property type="entry name" value="NAD(P)_OxRdtase_dom_sf"/>
</dbReference>
<feature type="domain" description="NADP-dependent oxidoreductase" evidence="1">
    <location>
        <begin position="21"/>
        <end position="225"/>
    </location>
</feature>
<accession>A0A559KGX8</accession>
<dbReference type="InterPro" id="IPR053135">
    <property type="entry name" value="AKR2_Oxidoreductase"/>
</dbReference>
<dbReference type="OrthoDB" id="9773828at2"/>
<dbReference type="Pfam" id="PF00248">
    <property type="entry name" value="Aldo_ket_red"/>
    <property type="match status" value="1"/>
</dbReference>
<sequence length="288" mass="32024">MELIFMEYRKLGRTGLNVSSIGFGGAPMGINNYLEAYDADNNRGEVAAALHTALDQGINYIDTAPGYGQGLGESIIGEVLKTRRKEAYVATKVPSKLAYDEVMRSVDASLQRLQTDYIDVMQFHGGYLTEDDYKRLVQDGPLDALKECQKQGKIRYIGITNENADHTLLWAIQSGHFDVIQVRYNLFYQGAADPLIPDAVKNDVGVVVMRPLTSQAFTRFMRRIAPEALDQINPQQIALDFVLSHPGVSVAICGMRTAAEVLDNVNAVKNQHYRMEFKLDRGQGGVQF</sequence>
<protein>
    <submittedName>
        <fullName evidence="2">Aldo/keto reductase</fullName>
    </submittedName>
</protein>
<dbReference type="InterPro" id="IPR023210">
    <property type="entry name" value="NADP_OxRdtase_dom"/>
</dbReference>
<dbReference type="PANTHER" id="PTHR43312:SF1">
    <property type="entry name" value="NADP-DEPENDENT OXIDOREDUCTASE DOMAIN-CONTAINING PROTEIN"/>
    <property type="match status" value="1"/>
</dbReference>
<dbReference type="PANTHER" id="PTHR43312">
    <property type="entry name" value="D-THREO-ALDOSE 1-DEHYDROGENASE"/>
    <property type="match status" value="1"/>
</dbReference>